<evidence type="ECO:0000256" key="12">
    <source>
        <dbReference type="ARBA" id="ARBA00023004"/>
    </source>
</evidence>
<evidence type="ECO:0000256" key="8">
    <source>
        <dbReference type="ARBA" id="ARBA00022723"/>
    </source>
</evidence>
<proteinExistence type="inferred from homology"/>
<dbReference type="GO" id="GO:0042773">
    <property type="term" value="P:ATP synthesis coupled electron transport"/>
    <property type="evidence" value="ECO:0007669"/>
    <property type="project" value="TreeGrafter"/>
</dbReference>
<dbReference type="InterPro" id="IPR045187">
    <property type="entry name" value="CcO_II"/>
</dbReference>
<dbReference type="Gene3D" id="2.60.40.420">
    <property type="entry name" value="Cupredoxins - blue copper proteins"/>
    <property type="match status" value="1"/>
</dbReference>
<dbReference type="eggNOG" id="COG2010">
    <property type="taxonomic scope" value="Bacteria"/>
</dbReference>
<dbReference type="NCBIfam" id="TIGR02866">
    <property type="entry name" value="CoxB"/>
    <property type="match status" value="1"/>
</dbReference>
<keyword evidence="9" id="KW-1278">Translocase</keyword>
<comment type="similarity">
    <text evidence="2">Belongs to the cytochrome c oxidase subunit 2 family.</text>
</comment>
<dbReference type="AlphaFoldDB" id="A0A1N6JK68"/>
<keyword evidence="14 19" id="KW-0472">Membrane</keyword>
<feature type="domain" description="Cytochrome oxidase subunit II copper A binding" evidence="20">
    <location>
        <begin position="115"/>
        <end position="231"/>
    </location>
</feature>
<evidence type="ECO:0000256" key="18">
    <source>
        <dbReference type="PROSITE-ProRule" id="PRU00433"/>
    </source>
</evidence>
<comment type="catalytic activity">
    <reaction evidence="17">
        <text>4 Fe(II)-[cytochrome c] + O2 + 8 H(+)(in) = 4 Fe(III)-[cytochrome c] + 2 H2O + 4 H(+)(out)</text>
        <dbReference type="Rhea" id="RHEA:11436"/>
        <dbReference type="Rhea" id="RHEA-COMP:10350"/>
        <dbReference type="Rhea" id="RHEA-COMP:14399"/>
        <dbReference type="ChEBI" id="CHEBI:15377"/>
        <dbReference type="ChEBI" id="CHEBI:15378"/>
        <dbReference type="ChEBI" id="CHEBI:15379"/>
        <dbReference type="ChEBI" id="CHEBI:29033"/>
        <dbReference type="ChEBI" id="CHEBI:29034"/>
        <dbReference type="EC" id="7.1.1.9"/>
    </reaction>
</comment>
<dbReference type="SUPFAM" id="SSF46626">
    <property type="entry name" value="Cytochrome c"/>
    <property type="match status" value="1"/>
</dbReference>
<protein>
    <recommendedName>
        <fullName evidence="3">cytochrome-c oxidase</fullName>
        <ecNumber evidence="3">7.1.1.9</ecNumber>
    </recommendedName>
    <alternativeName>
        <fullName evidence="16">Cytochrome aa3 subunit 2</fullName>
    </alternativeName>
</protein>
<evidence type="ECO:0000256" key="2">
    <source>
        <dbReference type="ARBA" id="ARBA00007866"/>
    </source>
</evidence>
<dbReference type="InterPro" id="IPR001505">
    <property type="entry name" value="Copper_CuA"/>
</dbReference>
<dbReference type="GO" id="GO:0016020">
    <property type="term" value="C:membrane"/>
    <property type="evidence" value="ECO:0007669"/>
    <property type="project" value="UniProtKB-SubCell"/>
</dbReference>
<keyword evidence="11 19" id="KW-1133">Transmembrane helix</keyword>
<dbReference type="CDD" id="cd04213">
    <property type="entry name" value="CuRO_CcO_Caa3_II"/>
    <property type="match status" value="1"/>
</dbReference>
<dbReference type="InterPro" id="IPR009056">
    <property type="entry name" value="Cyt_c-like_dom"/>
</dbReference>
<dbReference type="Pfam" id="PF00116">
    <property type="entry name" value="COX2"/>
    <property type="match status" value="1"/>
</dbReference>
<dbReference type="PROSITE" id="PS50857">
    <property type="entry name" value="COX2_CUA"/>
    <property type="match status" value="1"/>
</dbReference>
<keyword evidence="8 18" id="KW-0479">Metal-binding</keyword>
<evidence type="ECO:0000256" key="11">
    <source>
        <dbReference type="ARBA" id="ARBA00022989"/>
    </source>
</evidence>
<evidence type="ECO:0000256" key="6">
    <source>
        <dbReference type="ARBA" id="ARBA00022660"/>
    </source>
</evidence>
<keyword evidence="6" id="KW-0679">Respiratory chain</keyword>
<gene>
    <name evidence="22" type="ORF">SAMN02743940_2689</name>
</gene>
<keyword evidence="5 18" id="KW-0349">Heme</keyword>
<dbReference type="EMBL" id="FSRO01000001">
    <property type="protein sequence ID" value="SIO44735.1"/>
    <property type="molecule type" value="Genomic_DNA"/>
</dbReference>
<dbReference type="InterPro" id="IPR002429">
    <property type="entry name" value="CcO_II-like_C"/>
</dbReference>
<reference evidence="22 23" key="1">
    <citation type="submission" date="2016-12" db="EMBL/GenBank/DDBJ databases">
        <authorList>
            <person name="Song W.-J."/>
            <person name="Kurnit D.M."/>
        </authorList>
    </citation>
    <scope>NUCLEOTIDE SEQUENCE [LARGE SCALE GENOMIC DNA]</scope>
    <source>
        <strain evidence="22 23">ATCC 49181</strain>
    </source>
</reference>
<feature type="domain" description="Cytochrome c" evidence="21">
    <location>
        <begin position="242"/>
        <end position="332"/>
    </location>
</feature>
<dbReference type="InterPro" id="IPR014222">
    <property type="entry name" value="Cyt_c_oxidase_su2"/>
</dbReference>
<keyword evidence="13" id="KW-0186">Copper</keyword>
<evidence type="ECO:0000256" key="17">
    <source>
        <dbReference type="ARBA" id="ARBA00047816"/>
    </source>
</evidence>
<evidence type="ECO:0000256" key="19">
    <source>
        <dbReference type="SAM" id="Phobius"/>
    </source>
</evidence>
<evidence type="ECO:0000256" key="5">
    <source>
        <dbReference type="ARBA" id="ARBA00022617"/>
    </source>
</evidence>
<keyword evidence="7 19" id="KW-0812">Transmembrane</keyword>
<dbReference type="InterPro" id="IPR036909">
    <property type="entry name" value="Cyt_c-like_dom_sf"/>
</dbReference>
<evidence type="ECO:0000256" key="13">
    <source>
        <dbReference type="ARBA" id="ARBA00023008"/>
    </source>
</evidence>
<keyword evidence="10" id="KW-0249">Electron transport</keyword>
<evidence type="ECO:0000259" key="20">
    <source>
        <dbReference type="PROSITE" id="PS50857"/>
    </source>
</evidence>
<dbReference type="PROSITE" id="PS51007">
    <property type="entry name" value="CYTC"/>
    <property type="match status" value="1"/>
</dbReference>
<dbReference type="Proteomes" id="UP000185062">
    <property type="component" value="Unassembled WGS sequence"/>
</dbReference>
<evidence type="ECO:0000256" key="16">
    <source>
        <dbReference type="ARBA" id="ARBA00031399"/>
    </source>
</evidence>
<dbReference type="PRINTS" id="PR01166">
    <property type="entry name" value="CYCOXIDASEII"/>
</dbReference>
<dbReference type="Gene3D" id="1.10.287.90">
    <property type="match status" value="1"/>
</dbReference>
<sequence length="332" mass="36799">MNHIFILGVLNTLVPGAVEAPLNYFLHSYGPAAKPTMYLGWFLAGLSVVICLIIALLILTAIFRRRNPSNPHKIENEGKGLQWVYIGTGISTVILFGLVIYSLMVLNQVAKPSQTPTISMTVTGYDWWWKAEYEHDDPAKRFITANEIHIPVGQSVLIKLKSADVIHAFWVPKLAGKTQMIPGLINQQWIQADMPGVYTGQCTQFCGAGHAHMNLEVVAESAEDFEKWQNTQRQPAKQAFMAEQDTGYKLFMDRCAGCHTVRGTDAKGEHGPDLTHLNSRRRLAAGVLTNTPDHLMKWIGNAQQLKPGSRMPGFKLSESEASALALFLSTLD</sequence>
<dbReference type="InterPro" id="IPR008972">
    <property type="entry name" value="Cupredoxin"/>
</dbReference>
<keyword evidence="23" id="KW-1185">Reference proteome</keyword>
<name>A0A1N6JK68_9PROT</name>
<feature type="transmembrane region" description="Helical" evidence="19">
    <location>
        <begin position="38"/>
        <end position="63"/>
    </location>
</feature>
<dbReference type="eggNOG" id="COG1622">
    <property type="taxonomic scope" value="Bacteria"/>
</dbReference>
<evidence type="ECO:0000313" key="22">
    <source>
        <dbReference type="EMBL" id="SIO44735.1"/>
    </source>
</evidence>
<dbReference type="SUPFAM" id="SSF49503">
    <property type="entry name" value="Cupredoxins"/>
    <property type="match status" value="1"/>
</dbReference>
<keyword evidence="12 18" id="KW-0408">Iron</keyword>
<dbReference type="PROSITE" id="PS00078">
    <property type="entry name" value="COX2"/>
    <property type="match status" value="1"/>
</dbReference>
<organism evidence="22 23">
    <name type="scientific">Nitrosomonas cryotolerans ATCC 49181</name>
    <dbReference type="NCBI Taxonomy" id="1131553"/>
    <lineage>
        <taxon>Bacteria</taxon>
        <taxon>Pseudomonadati</taxon>
        <taxon>Pseudomonadota</taxon>
        <taxon>Betaproteobacteria</taxon>
        <taxon>Nitrosomonadales</taxon>
        <taxon>Nitrosomonadaceae</taxon>
        <taxon>Nitrosomonas</taxon>
    </lineage>
</organism>
<dbReference type="InterPro" id="IPR036257">
    <property type="entry name" value="Cyt_c_oxidase_su2_TM_sf"/>
</dbReference>
<dbReference type="RefSeq" id="WP_051537693.1">
    <property type="nucleotide sequence ID" value="NZ_FSRO01000001.1"/>
</dbReference>
<evidence type="ECO:0000259" key="21">
    <source>
        <dbReference type="PROSITE" id="PS51007"/>
    </source>
</evidence>
<dbReference type="InterPro" id="IPR034236">
    <property type="entry name" value="CuRO_CcO_Caa3_II"/>
</dbReference>
<evidence type="ECO:0000256" key="3">
    <source>
        <dbReference type="ARBA" id="ARBA00012949"/>
    </source>
</evidence>
<comment type="function">
    <text evidence="15">Subunits I and II form the functional core of the enzyme complex. Electrons originating in cytochrome c are transferred via heme a and Cu(A) to the binuclear center formed by heme a3 and Cu(B).</text>
</comment>
<dbReference type="GO" id="GO:0016491">
    <property type="term" value="F:oxidoreductase activity"/>
    <property type="evidence" value="ECO:0007669"/>
    <property type="project" value="InterPro"/>
</dbReference>
<evidence type="ECO:0000256" key="1">
    <source>
        <dbReference type="ARBA" id="ARBA00004141"/>
    </source>
</evidence>
<evidence type="ECO:0000313" key="23">
    <source>
        <dbReference type="Proteomes" id="UP000185062"/>
    </source>
</evidence>
<dbReference type="GO" id="GO:0005507">
    <property type="term" value="F:copper ion binding"/>
    <property type="evidence" value="ECO:0007669"/>
    <property type="project" value="InterPro"/>
</dbReference>
<evidence type="ECO:0000256" key="15">
    <source>
        <dbReference type="ARBA" id="ARBA00024688"/>
    </source>
</evidence>
<evidence type="ECO:0000256" key="10">
    <source>
        <dbReference type="ARBA" id="ARBA00022982"/>
    </source>
</evidence>
<dbReference type="GO" id="GO:0004129">
    <property type="term" value="F:cytochrome-c oxidase activity"/>
    <property type="evidence" value="ECO:0007669"/>
    <property type="project" value="UniProtKB-EC"/>
</dbReference>
<dbReference type="STRING" id="44575.SAMN05216419_104415"/>
<dbReference type="EC" id="7.1.1.9" evidence="3"/>
<feature type="transmembrane region" description="Helical" evidence="19">
    <location>
        <begin position="83"/>
        <end position="106"/>
    </location>
</feature>
<dbReference type="PANTHER" id="PTHR22888">
    <property type="entry name" value="CYTOCHROME C OXIDASE, SUBUNIT II"/>
    <property type="match status" value="1"/>
</dbReference>
<keyword evidence="4" id="KW-0813">Transport</keyword>
<comment type="subcellular location">
    <subcellularLocation>
        <location evidence="1">Membrane</location>
        <topology evidence="1">Multi-pass membrane protein</topology>
    </subcellularLocation>
</comment>
<evidence type="ECO:0000256" key="9">
    <source>
        <dbReference type="ARBA" id="ARBA00022967"/>
    </source>
</evidence>
<evidence type="ECO:0000256" key="14">
    <source>
        <dbReference type="ARBA" id="ARBA00023136"/>
    </source>
</evidence>
<dbReference type="Pfam" id="PF00034">
    <property type="entry name" value="Cytochrom_C"/>
    <property type="match status" value="1"/>
</dbReference>
<evidence type="ECO:0000256" key="7">
    <source>
        <dbReference type="ARBA" id="ARBA00022692"/>
    </source>
</evidence>
<dbReference type="PANTHER" id="PTHR22888:SF9">
    <property type="entry name" value="CYTOCHROME C OXIDASE SUBUNIT 2"/>
    <property type="match status" value="1"/>
</dbReference>
<accession>A0A1N6JK68</accession>
<evidence type="ECO:0000256" key="4">
    <source>
        <dbReference type="ARBA" id="ARBA00022448"/>
    </source>
</evidence>
<dbReference type="GO" id="GO:0020037">
    <property type="term" value="F:heme binding"/>
    <property type="evidence" value="ECO:0007669"/>
    <property type="project" value="InterPro"/>
</dbReference>